<accession>A0A072TYN9</accession>
<sequence>MYQFQNIVRLSMEKGFARQRRTSKEKVKDTRQDSLQMVTTKRIGVHQATIGTQAVETEEDDEEVVEREQKSNFSAVVNCCRVFNGS</sequence>
<keyword evidence="3" id="KW-1185">Reference proteome</keyword>
<name>A0A072TYN9_MEDTR</name>
<evidence type="ECO:0000313" key="3">
    <source>
        <dbReference type="Proteomes" id="UP000002051"/>
    </source>
</evidence>
<dbReference type="EnsemblPlants" id="KEH22547">
    <property type="protein sequence ID" value="KEH22547"/>
    <property type="gene ID" value="MTR_7g053380"/>
</dbReference>
<proteinExistence type="predicted"/>
<dbReference type="AlphaFoldDB" id="A0A072TYN9"/>
<dbReference type="EMBL" id="CM001223">
    <property type="protein sequence ID" value="KEH22547.1"/>
    <property type="molecule type" value="Genomic_DNA"/>
</dbReference>
<gene>
    <name evidence="1" type="ordered locus">MTR_7g053380</name>
</gene>
<dbReference type="Proteomes" id="UP000002051">
    <property type="component" value="Unassembled WGS sequence"/>
</dbReference>
<dbReference type="HOGENOM" id="CLU_2501378_0_0_1"/>
<evidence type="ECO:0000313" key="2">
    <source>
        <dbReference type="EnsemblPlants" id="KEH22547"/>
    </source>
</evidence>
<organism evidence="1 3">
    <name type="scientific">Medicago truncatula</name>
    <name type="common">Barrel medic</name>
    <name type="synonym">Medicago tribuloides</name>
    <dbReference type="NCBI Taxonomy" id="3880"/>
    <lineage>
        <taxon>Eukaryota</taxon>
        <taxon>Viridiplantae</taxon>
        <taxon>Streptophyta</taxon>
        <taxon>Embryophyta</taxon>
        <taxon>Tracheophyta</taxon>
        <taxon>Spermatophyta</taxon>
        <taxon>Magnoliopsida</taxon>
        <taxon>eudicotyledons</taxon>
        <taxon>Gunneridae</taxon>
        <taxon>Pentapetalae</taxon>
        <taxon>rosids</taxon>
        <taxon>fabids</taxon>
        <taxon>Fabales</taxon>
        <taxon>Fabaceae</taxon>
        <taxon>Papilionoideae</taxon>
        <taxon>50 kb inversion clade</taxon>
        <taxon>NPAAA clade</taxon>
        <taxon>Hologalegina</taxon>
        <taxon>IRL clade</taxon>
        <taxon>Trifolieae</taxon>
        <taxon>Medicago</taxon>
    </lineage>
</organism>
<evidence type="ECO:0000313" key="1">
    <source>
        <dbReference type="EMBL" id="KEH22547.1"/>
    </source>
</evidence>
<reference evidence="1 3" key="1">
    <citation type="journal article" date="2011" name="Nature">
        <title>The Medicago genome provides insight into the evolution of rhizobial symbioses.</title>
        <authorList>
            <person name="Young N.D."/>
            <person name="Debelle F."/>
            <person name="Oldroyd G.E."/>
            <person name="Geurts R."/>
            <person name="Cannon S.B."/>
            <person name="Udvardi M.K."/>
            <person name="Benedito V.A."/>
            <person name="Mayer K.F."/>
            <person name="Gouzy J."/>
            <person name="Schoof H."/>
            <person name="Van de Peer Y."/>
            <person name="Proost S."/>
            <person name="Cook D.R."/>
            <person name="Meyers B.C."/>
            <person name="Spannagl M."/>
            <person name="Cheung F."/>
            <person name="De Mita S."/>
            <person name="Krishnakumar V."/>
            <person name="Gundlach H."/>
            <person name="Zhou S."/>
            <person name="Mudge J."/>
            <person name="Bharti A.K."/>
            <person name="Murray J.D."/>
            <person name="Naoumkina M.A."/>
            <person name="Rosen B."/>
            <person name="Silverstein K.A."/>
            <person name="Tang H."/>
            <person name="Rombauts S."/>
            <person name="Zhao P.X."/>
            <person name="Zhou P."/>
            <person name="Barbe V."/>
            <person name="Bardou P."/>
            <person name="Bechner M."/>
            <person name="Bellec A."/>
            <person name="Berger A."/>
            <person name="Berges H."/>
            <person name="Bidwell S."/>
            <person name="Bisseling T."/>
            <person name="Choisne N."/>
            <person name="Couloux A."/>
            <person name="Denny R."/>
            <person name="Deshpande S."/>
            <person name="Dai X."/>
            <person name="Doyle J.J."/>
            <person name="Dudez A.M."/>
            <person name="Farmer A.D."/>
            <person name="Fouteau S."/>
            <person name="Franken C."/>
            <person name="Gibelin C."/>
            <person name="Gish J."/>
            <person name="Goldstein S."/>
            <person name="Gonzalez A.J."/>
            <person name="Green P.J."/>
            <person name="Hallab A."/>
            <person name="Hartog M."/>
            <person name="Hua A."/>
            <person name="Humphray S.J."/>
            <person name="Jeong D.H."/>
            <person name="Jing Y."/>
            <person name="Jocker A."/>
            <person name="Kenton S.M."/>
            <person name="Kim D.J."/>
            <person name="Klee K."/>
            <person name="Lai H."/>
            <person name="Lang C."/>
            <person name="Lin S."/>
            <person name="Macmil S.L."/>
            <person name="Magdelenat G."/>
            <person name="Matthews L."/>
            <person name="McCorrison J."/>
            <person name="Monaghan E.L."/>
            <person name="Mun J.H."/>
            <person name="Najar F.Z."/>
            <person name="Nicholson C."/>
            <person name="Noirot C."/>
            <person name="O'Bleness M."/>
            <person name="Paule C.R."/>
            <person name="Poulain J."/>
            <person name="Prion F."/>
            <person name="Qin B."/>
            <person name="Qu C."/>
            <person name="Retzel E.F."/>
            <person name="Riddle C."/>
            <person name="Sallet E."/>
            <person name="Samain S."/>
            <person name="Samson N."/>
            <person name="Sanders I."/>
            <person name="Saurat O."/>
            <person name="Scarpelli C."/>
            <person name="Schiex T."/>
            <person name="Segurens B."/>
            <person name="Severin A.J."/>
            <person name="Sherrier D.J."/>
            <person name="Shi R."/>
            <person name="Sims S."/>
            <person name="Singer S.R."/>
            <person name="Sinharoy S."/>
            <person name="Sterck L."/>
            <person name="Viollet A."/>
            <person name="Wang B.B."/>
            <person name="Wang K."/>
            <person name="Wang M."/>
            <person name="Wang X."/>
            <person name="Warfsmann J."/>
            <person name="Weissenbach J."/>
            <person name="White D.D."/>
            <person name="White J.D."/>
            <person name="Wiley G.B."/>
            <person name="Wincker P."/>
            <person name="Xing Y."/>
            <person name="Yang L."/>
            <person name="Yao Z."/>
            <person name="Ying F."/>
            <person name="Zhai J."/>
            <person name="Zhou L."/>
            <person name="Zuber A."/>
            <person name="Denarie J."/>
            <person name="Dixon R.A."/>
            <person name="May G.D."/>
            <person name="Schwartz D.C."/>
            <person name="Rogers J."/>
            <person name="Quetier F."/>
            <person name="Town C.D."/>
            <person name="Roe B.A."/>
        </authorList>
    </citation>
    <scope>NUCLEOTIDE SEQUENCE [LARGE SCALE GENOMIC DNA]</scope>
    <source>
        <strain evidence="1">A17</strain>
        <strain evidence="2 3">cv. Jemalong A17</strain>
    </source>
</reference>
<reference evidence="1 3" key="2">
    <citation type="journal article" date="2014" name="BMC Genomics">
        <title>An improved genome release (version Mt4.0) for the model legume Medicago truncatula.</title>
        <authorList>
            <person name="Tang H."/>
            <person name="Krishnakumar V."/>
            <person name="Bidwell S."/>
            <person name="Rosen B."/>
            <person name="Chan A."/>
            <person name="Zhou S."/>
            <person name="Gentzbittel L."/>
            <person name="Childs K.L."/>
            <person name="Yandell M."/>
            <person name="Gundlach H."/>
            <person name="Mayer K.F."/>
            <person name="Schwartz D.C."/>
            <person name="Town C.D."/>
        </authorList>
    </citation>
    <scope>GENOME REANNOTATION</scope>
    <source>
        <strain evidence="1">A17</strain>
        <strain evidence="2 3">cv. Jemalong A17</strain>
    </source>
</reference>
<protein>
    <submittedName>
        <fullName evidence="1 2">Uncharacterized protein</fullName>
    </submittedName>
</protein>
<reference evidence="2" key="3">
    <citation type="submission" date="2015-04" db="UniProtKB">
        <authorList>
            <consortium name="EnsemblPlants"/>
        </authorList>
    </citation>
    <scope>IDENTIFICATION</scope>
    <source>
        <strain evidence="2">cv. Jemalong A17</strain>
    </source>
</reference>